<sequence length="78" mass="8262">MKVFVEPPVATIILAAFSREFLVIMSLAVTPLFTSSTILMPVISPALNLSDAVAGIRDEPVRDMPIASAAQPIELAVP</sequence>
<dbReference type="AlphaFoldDB" id="A0A645J1S8"/>
<organism evidence="2">
    <name type="scientific">bioreactor metagenome</name>
    <dbReference type="NCBI Taxonomy" id="1076179"/>
    <lineage>
        <taxon>unclassified sequences</taxon>
        <taxon>metagenomes</taxon>
        <taxon>ecological metagenomes</taxon>
    </lineage>
</organism>
<evidence type="ECO:0000313" key="2">
    <source>
        <dbReference type="EMBL" id="MPN54454.1"/>
    </source>
</evidence>
<proteinExistence type="predicted"/>
<gene>
    <name evidence="2" type="ORF">SDC9_202124</name>
</gene>
<accession>A0A645J1S8</accession>
<keyword evidence="1" id="KW-0812">Transmembrane</keyword>
<comment type="caution">
    <text evidence="2">The sequence shown here is derived from an EMBL/GenBank/DDBJ whole genome shotgun (WGS) entry which is preliminary data.</text>
</comment>
<keyword evidence="1" id="KW-1133">Transmembrane helix</keyword>
<keyword evidence="1" id="KW-0472">Membrane</keyword>
<protein>
    <submittedName>
        <fullName evidence="2">Uncharacterized protein</fullName>
    </submittedName>
</protein>
<name>A0A645J1S8_9ZZZZ</name>
<feature type="transmembrane region" description="Helical" evidence="1">
    <location>
        <begin position="21"/>
        <end position="43"/>
    </location>
</feature>
<reference evidence="2" key="1">
    <citation type="submission" date="2019-08" db="EMBL/GenBank/DDBJ databases">
        <authorList>
            <person name="Kucharzyk K."/>
            <person name="Murdoch R.W."/>
            <person name="Higgins S."/>
            <person name="Loffler F."/>
        </authorList>
    </citation>
    <scope>NUCLEOTIDE SEQUENCE</scope>
</reference>
<dbReference type="EMBL" id="VSSQ01122699">
    <property type="protein sequence ID" value="MPN54454.1"/>
    <property type="molecule type" value="Genomic_DNA"/>
</dbReference>
<evidence type="ECO:0000256" key="1">
    <source>
        <dbReference type="SAM" id="Phobius"/>
    </source>
</evidence>